<feature type="compositionally biased region" description="Basic and acidic residues" evidence="1">
    <location>
        <begin position="213"/>
        <end position="222"/>
    </location>
</feature>
<evidence type="ECO:0000313" key="2">
    <source>
        <dbReference type="EMBL" id="AGC65561.1"/>
    </source>
</evidence>
<dbReference type="EMBL" id="KC252997">
    <property type="protein sequence ID" value="AGC65561.1"/>
    <property type="molecule type" value="Genomic_DNA"/>
</dbReference>
<dbReference type="GeneID" id="15152039"/>
<organism evidence="2 3">
    <name type="scientific">Haloarcula hispanica virus PH1</name>
    <dbReference type="NCBI Taxonomy" id="1282967"/>
    <lineage>
        <taxon>Viruses</taxon>
        <taxon>Singelaviria</taxon>
        <taxon>Helvetiavirae</taxon>
        <taxon>Dividoviricota</taxon>
        <taxon>Laserviricetes</taxon>
        <taxon>Halopanivirales</taxon>
        <taxon>Sphaerolipoviridae</taxon>
        <taxon>Alphasphaerolipovirus</taxon>
        <taxon>Alphasphaerolipovirus pinkense</taxon>
    </lineage>
</organism>
<protein>
    <submittedName>
        <fullName evidence="2">Uncharacterized protein</fullName>
    </submittedName>
</protein>
<evidence type="ECO:0000313" key="3">
    <source>
        <dbReference type="Proteomes" id="UP000012173"/>
    </source>
</evidence>
<evidence type="ECO:0000256" key="1">
    <source>
        <dbReference type="SAM" id="MobiDB-lite"/>
    </source>
</evidence>
<feature type="region of interest" description="Disordered" evidence="1">
    <location>
        <begin position="375"/>
        <end position="399"/>
    </location>
</feature>
<sequence>MNAQLLDSPLAAADLSVSEPDYFGARLGSIDNLYQWNLRDGDGPLTRTSYVYQAVYQIGSGKDKEYGGIQLRARVHTYGTPSNDLEGWLATAAHRAAYMYDSGIETPGYAPPGGGVRGTDGGDGYLSGFNAVENYRNWEQEQVAPHEMNTSPGVVDWSTEVYTDDSFNDADLSGIAQGLAFPWTVEVDSQPGEPPVSVAPHEWGLTWNKSRQQYDVHPPGRREARKRYQPGGAAHDKTVYINEKPVGKLDDEGRTWLKREYAGNPNTTSGAFGTYWSREGLVDQTGATYQALRDEGNLYLTGETKDGIYLVTAAEKPDGYESADPDSVSPTVEVREGRDGYERQYLRLRDRQGDEPLRCECRRDDKLIKHLGRSSPTYTHLLGPRQNWRGGSAQAGRGA</sequence>
<keyword evidence="3" id="KW-1185">Reference proteome</keyword>
<reference evidence="2 3" key="1">
    <citation type="journal article" date="2013" name="Archaea">
        <title>PH1: An Archaeovirus of Haloarcula hispanica Related to SH1 and HHIV-2.</title>
        <authorList>
            <person name="Porter K."/>
            <person name="Tang S.-L."/>
            <person name="Chen C.-P."/>
            <person name="Chiang P.-W."/>
            <person name="Hong M.-J."/>
            <person name="Dyall-Smith M.L."/>
        </authorList>
    </citation>
    <scope>NUCLEOTIDE SEQUENCE [LARGE SCALE GENOMIC DNA]</scope>
    <source>
        <strain evidence="2">1</strain>
    </source>
</reference>
<dbReference type="OrthoDB" id="5412at10239"/>
<dbReference type="KEGG" id="vg:15152039"/>
<gene>
    <name evidence="2" type="ORF">HhPH1_gp36</name>
</gene>
<dbReference type="Proteomes" id="UP000012173">
    <property type="component" value="Segment"/>
</dbReference>
<dbReference type="RefSeq" id="YP_007761625.1">
    <property type="nucleotide sequence ID" value="NC_020998.1"/>
</dbReference>
<proteinExistence type="predicted"/>
<name>M4JFM3_9VIRU</name>
<accession>M4JFM3</accession>
<feature type="region of interest" description="Disordered" evidence="1">
    <location>
        <begin position="213"/>
        <end position="232"/>
    </location>
</feature>